<keyword evidence="3" id="KW-0732">Signal</keyword>
<proteinExistence type="predicted"/>
<dbReference type="Pfam" id="PF18911">
    <property type="entry name" value="PKD_4"/>
    <property type="match status" value="1"/>
</dbReference>
<dbReference type="Gene3D" id="2.60.40.1220">
    <property type="match status" value="2"/>
</dbReference>
<feature type="region of interest" description="Disordered" evidence="5">
    <location>
        <begin position="1874"/>
        <end position="1905"/>
    </location>
</feature>
<dbReference type="Gene3D" id="2.120.10.70">
    <property type="entry name" value="Fucose-specific lectin"/>
    <property type="match status" value="3"/>
</dbReference>
<evidence type="ECO:0000256" key="3">
    <source>
        <dbReference type="ARBA" id="ARBA00022729"/>
    </source>
</evidence>
<dbReference type="InterPro" id="IPR032812">
    <property type="entry name" value="SbsA_Ig"/>
</dbReference>
<dbReference type="SMART" id="SM00710">
    <property type="entry name" value="PbH1"/>
    <property type="match status" value="8"/>
</dbReference>
<dbReference type="OrthoDB" id="292888at2"/>
<evidence type="ECO:0000256" key="1">
    <source>
        <dbReference type="ARBA" id="ARBA00004186"/>
    </source>
</evidence>
<comment type="caution">
    <text evidence="8">The sequence shown here is derived from an EMBL/GenBank/DDBJ whole genome shotgun (WGS) entry which is preliminary data.</text>
</comment>
<dbReference type="Gene3D" id="2.60.40.1120">
    <property type="entry name" value="Carboxypeptidase-like, regulatory domain"/>
    <property type="match status" value="1"/>
</dbReference>
<dbReference type="InterPro" id="IPR045140">
    <property type="entry name" value="SHCBP1-like"/>
</dbReference>
<evidence type="ECO:0000256" key="2">
    <source>
        <dbReference type="ARBA" id="ARBA00022490"/>
    </source>
</evidence>
<dbReference type="SUPFAM" id="SSF89372">
    <property type="entry name" value="Fucose-specific lectin"/>
    <property type="match status" value="4"/>
</dbReference>
<dbReference type="InterPro" id="IPR039448">
    <property type="entry name" value="Beta_helix"/>
</dbReference>
<dbReference type="Pfam" id="PF13229">
    <property type="entry name" value="Beta_helix"/>
    <property type="match status" value="1"/>
</dbReference>
<dbReference type="Gene3D" id="2.160.20.10">
    <property type="entry name" value="Single-stranded right-handed beta-helix, Pectin lyase-like"/>
    <property type="match status" value="2"/>
</dbReference>
<protein>
    <recommendedName>
        <fullName evidence="10">PKD domain-containing protein</fullName>
    </recommendedName>
</protein>
<dbReference type="eggNOG" id="COG4409">
    <property type="taxonomic scope" value="Bacteria"/>
</dbReference>
<keyword evidence="9" id="KW-1185">Reference proteome</keyword>
<dbReference type="InterPro" id="IPR014755">
    <property type="entry name" value="Cu-Rt/internalin_Ig-like"/>
</dbReference>
<keyword evidence="4" id="KW-0206">Cytoskeleton</keyword>
<dbReference type="eggNOG" id="COG2234">
    <property type="taxonomic scope" value="Bacteria"/>
</dbReference>
<dbReference type="InterPro" id="IPR011050">
    <property type="entry name" value="Pectin_lyase_fold/virulence"/>
</dbReference>
<dbReference type="SUPFAM" id="SSF49464">
    <property type="entry name" value="Carboxypeptidase regulatory domain-like"/>
    <property type="match status" value="1"/>
</dbReference>
<dbReference type="Pfam" id="PF13205">
    <property type="entry name" value="Big_5"/>
    <property type="match status" value="2"/>
</dbReference>
<dbReference type="SUPFAM" id="SSF49265">
    <property type="entry name" value="Fibronectin type III"/>
    <property type="match status" value="1"/>
</dbReference>
<organism evidence="8 9">
    <name type="scientific">Candidatus Jettenia caeni</name>
    <dbReference type="NCBI Taxonomy" id="247490"/>
    <lineage>
        <taxon>Bacteria</taxon>
        <taxon>Pseudomonadati</taxon>
        <taxon>Planctomycetota</taxon>
        <taxon>Candidatus Brocadiia</taxon>
        <taxon>Candidatus Brocadiales</taxon>
        <taxon>Candidatus Brocadiaceae</taxon>
        <taxon>Candidatus Jettenia</taxon>
    </lineage>
</organism>
<dbReference type="Pfam" id="PF17957">
    <property type="entry name" value="Big_7"/>
    <property type="match status" value="2"/>
</dbReference>
<dbReference type="eggNOG" id="COG3291">
    <property type="taxonomic scope" value="Bacteria"/>
</dbReference>
<sequence length="3218" mass="354644">MQQSHLEWEDFEIEAKNFNNDLIGKYRISCIEHEDDNNDGNFDELWTAFFIRDHNNIDKGIIIDLLDRYAPYVYFGNYNKSKERNKDPWGYKDGELKEGEIYYPIDIRDIVRIYVKELNTFENFNYYHNYRVAVGKKDFKQGVFDKEFYLKDANVIEENSNKGINIAYYNDEGFEYGITRPWDSVDEEYSLLEFEGTTDEPYVAAIDTNLSYPKGTSNFDDLRNNSKIYGTAYEYNGYIFLQYFFYYPFDPKTGKSIINKWFSRHSGDRERFVVILEKDNNDILKSTPVGAYFFHHLSDQVFAFYEENNPSNNDNEKFHWNDEKMSPGAYVKWKYVEKTNGHPHVYVAQGSHGIYFRQGSYTVTVDPSCWPEIKNALKEYAGGQDRKIYSIDKTGKGNVIYVPRLSAVDTKENNTEFSFLLFSGIAAQTENIELPCLKKPEKIQFPPYDDVWYAVDKYCFNGAIFEPKNNITEDLSKITIDPSVSIISPSDGANISSSVSVTTSASPLSNISKVEFYIDNVLKFTDSSDPYRWDWDTTKDTNGTHNLTAKAIALAGDDATSDIVSVTINNTSGNAPNIPTDLVQCKSDGVINIAVGGSTSERTVVMKGKVTDPDNNPVSLEVEIKPIGTSFAKLPSPNCVSGGSVSSGQIAAVTCSGLADGKYHWQARARDSNGAMSNWFSAGGNLESDADFIVSASLLKIGDWIKTSAEVNARETPGGTFIKEMPTGSSGQIKEGPQAAYYNGVLYTWWRIQWEDQEKTFGWSIQNPLVQIVNYQPAVTINSPNGNETLTVGKSYDIKWTATDNTGTIKKIDIFGSTDGGGNWSTIATNEVNDGSYSYIPSIATTKGRIRIEATDSFDGKDSDMSDRDFSVVSDCTAPSIPTLYSITPSTNSYYVNWSNSSNVSFYNLQEDDSSSFNSPSVVYTNSGTSWYSGEKLPGTYYYRVKAINNCGVSDWSNTQSVTIVGDQGPGDIVAINPANNATEQPLTVTLKWSANHPGGEGLRFNVYAMEGDNDIYMYADNNLRSYQQTETTYTLYNLPYNKVMSWAIVAIDDTGDTRYSPVFHFTTVGDSTVPAGSILINNGAESTTSYSVTLNLSASDSDSGVKHMRFSNDKTNWTYWEHYNSQYPWSLVDTRYGGKYGSTIYTVYAQFRDYEGNESQIYSDTITKVTGTPGQILLNGKVYETIQDAIDAASPGDTVYLTEGFYAIKGIVHPNNQKHPNTYFGIEMKHGITLMGAGANKTTISVEDTAGWSILDADNSTIEGLTIINSSSITWRYVILLESNSSKVKNCIIKGGTTGIYVGWNTTYSASNSEIINNLIIENSQPGIWINSGTDIHIYNNTIAANGDEGIFGWIGSAQIINNIITNNNIGVNSYDNSSIFKNNDIYGNSSANYNGKITDQTGINNNISVDPSFVNPTNKDYHLNTGSPCIDKGTNVGVFYNGIAPDMGAFEYNGTGTIQVISNRTDALFTIKGPLDTYEGSGTDWFKSDLPIGIYTITFSPITNLYSPSYQAKMLYSGQTLTFDGTYKEDTIGPTGIISVNFDEYATADKLVTVTLDLTDEVGGLGSSSQMMFSNDGVTWSTAEPYSAIKKDWDLTLYGGNTAREVKTVYAKVSDALGNWTSLTDTIFYVPDRNVLEVPTQYSTIQAAIDAAQDGDMVYVYPGDYGDYGVESITLKEGIRLQGAGPSVTVFNKSSCRIDMARNSMLDGFGDYMIVNCANGPAIVSNNWIKRGVSIGATKIIIRNNIISDNNFGIGIDGYTSSNIFIENNTFINLSDAVRLNNSVEDTKVYLKNNIIANNNIGVVESNALDTAHQHIFPSFNMYWNNTKGNFGELDPYYSKANYFKIMGPGDTDADPMFIDFPNNDFHLKAGSPAIDSGYPETRYNDPNSTRNDRGAYGGPSLNTPPMADFSVNPYQGGVGTIFIFDGNLSSDAESKSEQVKVRWDLDSDNIFDTIFSVNRKIVHRYDSLGNYNVTLQVMDKNGFISSVTKTVSVFNQSPNVPTNPTPADGAIDQPVDVILRWSGGDPDINDTVSYDVYFGTTSDPPLISSDQPDTFYIPGLLSSYTTYYWKIISKDSNGSTSIGPLWQFVSAYIDSIPPIGSISINDGAMYVNSTLVTLNLYATDNVGITDYYISTGSAKPLPSDSGWISVAPTSNYSSEISYTLEEGDGEKIVYVWYKDAAGNVSATESNSITLDTTAPTIKLTNPYNNEKDVAVDTIITVTFHEEMDTSAIVQAFTISDGSNNISGEVSCSGATAQFTPLTSLAYDKNYTATVTTGAKDLSGNNMAEDYSWRFTTPDITPPTVISTSPANNTMDVAIDTVITATFSEKIDPSTITRTTFTVSDGNNIDGDVSYDVNTITATFKPSPENLASGKTYIATITTDVKDLSGNTIAFPYTWSFKTETSWKTMPVEAPKWFSYFSSRTIALDTDNHPHIAYGGDRLCYVHHDGTGWHSEIVDMSPGVGYYASLAIDASGKVHISYRDRINHTIKYATNASGSWKIATVDSSGDVGLYTSIAIDTFGNAHVSYYDLDNGDLKYATNASGLWMAYPIDSTGDVGQYTSLAVDTFNKVHISYYDNTNGDLKYDTNASGSWMIENVDNSGNVGQYTSIAVGISGEVHMSYYDVTYGNLKYATNTSGSWEKIDIDSSSQNVSLYTSIGIDASGKIHISYYDKDNGNLNYATNASGLWTKKDISDFLVKEIDREGDVGLYTSLAVEPSGKIHISYYDTTNDDLKYATEASHSLIGLNVDKGKYIAEKVDYGEYVGMYSSIAVDISGKMHISYYDGTNSNLMYATNVTGSWVKSIVDYKEDVGWYTSIAVDKPGKVHISYYDWTNKILKYATNASGSWITKSVDKDEDTGLYTSLAVDTSNKAHISYYDRTNKDLKYATNVSGLWVTATVDSDGVVGMDTSIAVDVSNKVHISYYDVTNHDLKYATNASGLWKKNTVGTYGDLGRYNSIAVDTSGKVYISYYNRDDGDLVYATNVSGKWLKKRVDFNGNVGIDTSIAVDTSKNAHICYYDVDNSDLKYATNVSGSWVITTIDSSGNAGRYTSIALNPSNGVYISYYDITNGDLKCAWKASLASSIKSNENDVGIISEYDASVTQDISVKSPDSYDDTNNGLKHTGHAGYPPFHIHGHVFSESGNAIEGVRLSLKGEGYADIAESDANGCFTFEYADADTYRIIAEKDGYRKSIYEVKIPLEKDKEDDIIIQLLKSN</sequence>
<evidence type="ECO:0000256" key="5">
    <source>
        <dbReference type="SAM" id="MobiDB-lite"/>
    </source>
</evidence>
<dbReference type="InterPro" id="IPR008969">
    <property type="entry name" value="CarboxyPept-like_regulatory"/>
</dbReference>
<accession>I3IKT1</accession>
<dbReference type="Proteomes" id="UP000002985">
    <property type="component" value="Unassembled WGS sequence"/>
</dbReference>
<evidence type="ECO:0008006" key="10">
    <source>
        <dbReference type="Google" id="ProtNLM"/>
    </source>
</evidence>
<dbReference type="eggNOG" id="COG3420">
    <property type="taxonomic scope" value="Bacteria"/>
</dbReference>
<dbReference type="CDD" id="cd00146">
    <property type="entry name" value="PKD"/>
    <property type="match status" value="1"/>
</dbReference>
<evidence type="ECO:0000256" key="4">
    <source>
        <dbReference type="ARBA" id="ARBA00023212"/>
    </source>
</evidence>
<evidence type="ECO:0000313" key="8">
    <source>
        <dbReference type="EMBL" id="GAB62326.1"/>
    </source>
</evidence>
<dbReference type="InterPro" id="IPR006626">
    <property type="entry name" value="PbH1"/>
</dbReference>
<dbReference type="InterPro" id="IPR012334">
    <property type="entry name" value="Pectin_lyas_fold"/>
</dbReference>
<dbReference type="Pfam" id="PF13620">
    <property type="entry name" value="CarboxypepD_reg"/>
    <property type="match status" value="1"/>
</dbReference>
<dbReference type="PANTHER" id="PTHR14695:SF4">
    <property type="entry name" value="PROTEIN NESSUN DORMA"/>
    <property type="match status" value="1"/>
</dbReference>
<gene>
    <name evidence="8" type="ORF">KSU1_C0730</name>
</gene>
<comment type="subcellular location">
    <subcellularLocation>
        <location evidence="1">Cytoplasm</location>
        <location evidence="1">Cytoskeleton</location>
        <location evidence="1">Spindle</location>
    </subcellularLocation>
</comment>
<dbReference type="EMBL" id="BAFH01000003">
    <property type="protein sequence ID" value="GAB62326.1"/>
    <property type="molecule type" value="Genomic_DNA"/>
</dbReference>
<dbReference type="SUPFAM" id="SSF51126">
    <property type="entry name" value="Pectin lyase-like"/>
    <property type="match status" value="2"/>
</dbReference>
<dbReference type="SUPFAM" id="SSF49299">
    <property type="entry name" value="PKD domain"/>
    <property type="match status" value="1"/>
</dbReference>
<evidence type="ECO:0000259" key="6">
    <source>
        <dbReference type="PROSITE" id="PS50093"/>
    </source>
</evidence>
<dbReference type="PANTHER" id="PTHR14695">
    <property type="entry name" value="SHC SH2-DOMAIN BINDING PROTEIN 1-RELATED"/>
    <property type="match status" value="1"/>
</dbReference>
<evidence type="ECO:0000259" key="7">
    <source>
        <dbReference type="PROSITE" id="PS50853"/>
    </source>
</evidence>
<dbReference type="InterPro" id="IPR035986">
    <property type="entry name" value="PKD_dom_sf"/>
</dbReference>
<dbReference type="InterPro" id="IPR036116">
    <property type="entry name" value="FN3_sf"/>
</dbReference>
<dbReference type="GO" id="GO:0005819">
    <property type="term" value="C:spindle"/>
    <property type="evidence" value="ECO:0007669"/>
    <property type="project" value="UniProtKB-SubCell"/>
</dbReference>
<dbReference type="CDD" id="cd00063">
    <property type="entry name" value="FN3"/>
    <property type="match status" value="1"/>
</dbReference>
<feature type="domain" description="PKD" evidence="6">
    <location>
        <begin position="1908"/>
        <end position="1996"/>
    </location>
</feature>
<reference evidence="8 9" key="1">
    <citation type="journal article" date="2012" name="FEBS Lett.">
        <title>Anammox organism KSU-1 expresses a NirK-type copper-containing nitrite reductase instead of a NirS-type with cytochrome cd1.</title>
        <authorList>
            <person name="Hira D."/>
            <person name="Toh H."/>
            <person name="Migita C.T."/>
            <person name="Okubo H."/>
            <person name="Nishiyama T."/>
            <person name="Hattori M."/>
            <person name="Furukawa K."/>
            <person name="Fujii T."/>
        </authorList>
    </citation>
    <scope>NUCLEOTIDE SEQUENCE [LARGE SCALE GENOMIC DNA]</scope>
</reference>
<dbReference type="PROSITE" id="PS50093">
    <property type="entry name" value="PKD"/>
    <property type="match status" value="1"/>
</dbReference>
<dbReference type="InterPro" id="IPR003961">
    <property type="entry name" value="FN3_dom"/>
</dbReference>
<dbReference type="eggNOG" id="COG5184">
    <property type="taxonomic scope" value="Bacteria"/>
</dbReference>
<evidence type="ECO:0000313" key="9">
    <source>
        <dbReference type="Proteomes" id="UP000002985"/>
    </source>
</evidence>
<feature type="domain" description="Fibronectin type-III" evidence="7">
    <location>
        <begin position="878"/>
        <end position="967"/>
    </location>
</feature>
<dbReference type="eggNOG" id="COG5276">
    <property type="taxonomic scope" value="Bacteria"/>
</dbReference>
<keyword evidence="2" id="KW-0963">Cytoplasm</keyword>
<name>I3IKT1_9BACT</name>
<dbReference type="Gene3D" id="2.60.40.10">
    <property type="entry name" value="Immunoglobulins"/>
    <property type="match status" value="6"/>
</dbReference>
<dbReference type="PROSITE" id="PS50853">
    <property type="entry name" value="FN3"/>
    <property type="match status" value="1"/>
</dbReference>
<dbReference type="InterPro" id="IPR013783">
    <property type="entry name" value="Ig-like_fold"/>
</dbReference>
<dbReference type="InterPro" id="IPR000601">
    <property type="entry name" value="PKD_dom"/>
</dbReference>